<dbReference type="Gene3D" id="1.10.3500.10">
    <property type="entry name" value="Tex N-terminal region-like"/>
    <property type="match status" value="1"/>
</dbReference>
<dbReference type="Proteomes" id="UP000186469">
    <property type="component" value="Unassembled WGS sequence"/>
</dbReference>
<dbReference type="SUPFAM" id="SSF53098">
    <property type="entry name" value="Ribonuclease H-like"/>
    <property type="match status" value="1"/>
</dbReference>
<accession>A0A1M7THP2</accession>
<evidence type="ECO:0000313" key="4">
    <source>
        <dbReference type="EMBL" id="SHN70247.1"/>
    </source>
</evidence>
<dbReference type="SUPFAM" id="SSF50249">
    <property type="entry name" value="Nucleic acid-binding proteins"/>
    <property type="match status" value="1"/>
</dbReference>
<dbReference type="InterPro" id="IPR050437">
    <property type="entry name" value="Ribos_protein_bS1-like"/>
</dbReference>
<dbReference type="InterPro" id="IPR055179">
    <property type="entry name" value="Tex-like_central_region"/>
</dbReference>
<dbReference type="EMBL" id="FRDI01000012">
    <property type="protein sequence ID" value="SHN70247.1"/>
    <property type="molecule type" value="Genomic_DNA"/>
</dbReference>
<dbReference type="InterPro" id="IPR006641">
    <property type="entry name" value="YqgF/RNaseH-like_dom"/>
</dbReference>
<dbReference type="PANTHER" id="PTHR10724:SF10">
    <property type="entry name" value="S1 RNA-BINDING DOMAIN-CONTAINING PROTEIN 1"/>
    <property type="match status" value="1"/>
</dbReference>
<dbReference type="FunFam" id="2.40.50.140:FF:000051">
    <property type="entry name" value="RNA-binding transcriptional accessory protein"/>
    <property type="match status" value="1"/>
</dbReference>
<dbReference type="Gene3D" id="3.30.420.140">
    <property type="entry name" value="YqgF/RNase H-like domain"/>
    <property type="match status" value="1"/>
</dbReference>
<feature type="region of interest" description="Disordered" evidence="2">
    <location>
        <begin position="708"/>
        <end position="757"/>
    </location>
</feature>
<dbReference type="InterPro" id="IPR023323">
    <property type="entry name" value="Tex-like_dom_sf"/>
</dbReference>
<dbReference type="InterPro" id="IPR003029">
    <property type="entry name" value="S1_domain"/>
</dbReference>
<dbReference type="SUPFAM" id="SSF47781">
    <property type="entry name" value="RuvA domain 2-like"/>
    <property type="match status" value="2"/>
</dbReference>
<dbReference type="InterPro" id="IPR044146">
    <property type="entry name" value="S1_Tex"/>
</dbReference>
<dbReference type="InterPro" id="IPR018974">
    <property type="entry name" value="Tex-like_N"/>
</dbReference>
<evidence type="ECO:0000259" key="3">
    <source>
        <dbReference type="PROSITE" id="PS50126"/>
    </source>
</evidence>
<feature type="coiled-coil region" evidence="1">
    <location>
        <begin position="160"/>
        <end position="187"/>
    </location>
</feature>
<dbReference type="InterPro" id="IPR012337">
    <property type="entry name" value="RNaseH-like_sf"/>
</dbReference>
<dbReference type="InterPro" id="IPR023319">
    <property type="entry name" value="Tex-like_HTH_dom_sf"/>
</dbReference>
<dbReference type="PANTHER" id="PTHR10724">
    <property type="entry name" value="30S RIBOSOMAL PROTEIN S1"/>
    <property type="match status" value="1"/>
</dbReference>
<evidence type="ECO:0000256" key="1">
    <source>
        <dbReference type="SAM" id="Coils"/>
    </source>
</evidence>
<dbReference type="SMART" id="SM00732">
    <property type="entry name" value="YqgFc"/>
    <property type="match status" value="1"/>
</dbReference>
<name>A0A1M7THP2_9BACT</name>
<dbReference type="SUPFAM" id="SSF158832">
    <property type="entry name" value="Tex N-terminal region-like"/>
    <property type="match status" value="1"/>
</dbReference>
<dbReference type="Gene3D" id="1.10.10.650">
    <property type="entry name" value="RuvA domain 2-like"/>
    <property type="match status" value="1"/>
</dbReference>
<dbReference type="Pfam" id="PF17674">
    <property type="entry name" value="HHH_9"/>
    <property type="match status" value="1"/>
</dbReference>
<dbReference type="Pfam" id="PF22706">
    <property type="entry name" value="Tex_central_region"/>
    <property type="match status" value="1"/>
</dbReference>
<dbReference type="Pfam" id="PF16921">
    <property type="entry name" value="Tex_YqgF"/>
    <property type="match status" value="1"/>
</dbReference>
<dbReference type="InterPro" id="IPR037027">
    <property type="entry name" value="YqgF/RNaseH-like_dom_sf"/>
</dbReference>
<reference evidence="4 5" key="1">
    <citation type="submission" date="2016-12" db="EMBL/GenBank/DDBJ databases">
        <authorList>
            <person name="Song W.-J."/>
            <person name="Kurnit D.M."/>
        </authorList>
    </citation>
    <scope>NUCLEOTIDE SEQUENCE [LARGE SCALE GENOMIC DNA]</scope>
    <source>
        <strain evidence="4 5">DSM 11393</strain>
    </source>
</reference>
<dbReference type="InterPro" id="IPR032639">
    <property type="entry name" value="Tex_YqgF"/>
</dbReference>
<protein>
    <recommendedName>
        <fullName evidence="3">S1 motif domain-containing protein</fullName>
    </recommendedName>
</protein>
<dbReference type="GO" id="GO:0006139">
    <property type="term" value="P:nucleobase-containing compound metabolic process"/>
    <property type="evidence" value="ECO:0007669"/>
    <property type="project" value="InterPro"/>
</dbReference>
<proteinExistence type="predicted"/>
<dbReference type="STRING" id="1121455.SAMN02745728_02019"/>
<gene>
    <name evidence="4" type="ORF">SAMN02745728_02019</name>
</gene>
<dbReference type="InterPro" id="IPR012340">
    <property type="entry name" value="NA-bd_OB-fold"/>
</dbReference>
<dbReference type="GO" id="GO:0003729">
    <property type="term" value="F:mRNA binding"/>
    <property type="evidence" value="ECO:0007669"/>
    <property type="project" value="UniProtKB-ARBA"/>
</dbReference>
<dbReference type="GO" id="GO:0005737">
    <property type="term" value="C:cytoplasm"/>
    <property type="evidence" value="ECO:0007669"/>
    <property type="project" value="UniProtKB-ARBA"/>
</dbReference>
<dbReference type="CDD" id="cd05685">
    <property type="entry name" value="S1_Tex"/>
    <property type="match status" value="1"/>
</dbReference>
<dbReference type="GO" id="GO:0003735">
    <property type="term" value="F:structural constituent of ribosome"/>
    <property type="evidence" value="ECO:0007669"/>
    <property type="project" value="TreeGrafter"/>
</dbReference>
<dbReference type="SMART" id="SM00316">
    <property type="entry name" value="S1"/>
    <property type="match status" value="1"/>
</dbReference>
<evidence type="ECO:0000256" key="2">
    <source>
        <dbReference type="SAM" id="MobiDB-lite"/>
    </source>
</evidence>
<dbReference type="FunFam" id="1.10.150.310:FF:000001">
    <property type="entry name" value="RNA-binding transcriptional accessory protein"/>
    <property type="match status" value="1"/>
</dbReference>
<dbReference type="Pfam" id="PF09371">
    <property type="entry name" value="Tex_N"/>
    <property type="match status" value="1"/>
</dbReference>
<dbReference type="PROSITE" id="PS50126">
    <property type="entry name" value="S1"/>
    <property type="match status" value="1"/>
</dbReference>
<feature type="compositionally biased region" description="Polar residues" evidence="2">
    <location>
        <begin position="719"/>
        <end position="730"/>
    </location>
</feature>
<feature type="domain" description="S1 motif" evidence="3">
    <location>
        <begin position="638"/>
        <end position="707"/>
    </location>
</feature>
<keyword evidence="1" id="KW-0175">Coiled coil</keyword>
<organism evidence="4 5">
    <name type="scientific">Desulfovibrio litoralis DSM 11393</name>
    <dbReference type="NCBI Taxonomy" id="1121455"/>
    <lineage>
        <taxon>Bacteria</taxon>
        <taxon>Pseudomonadati</taxon>
        <taxon>Thermodesulfobacteriota</taxon>
        <taxon>Desulfovibrionia</taxon>
        <taxon>Desulfovibrionales</taxon>
        <taxon>Desulfovibrionaceae</taxon>
        <taxon>Desulfovibrio</taxon>
    </lineage>
</organism>
<dbReference type="Pfam" id="PF00575">
    <property type="entry name" value="S1"/>
    <property type="match status" value="1"/>
</dbReference>
<dbReference type="FunFam" id="1.10.10.650:FF:000001">
    <property type="entry name" value="S1 RNA-binding domain 1"/>
    <property type="match status" value="1"/>
</dbReference>
<keyword evidence="5" id="KW-1185">Reference proteome</keyword>
<dbReference type="Gene3D" id="2.40.50.140">
    <property type="entry name" value="Nucleic acid-binding proteins"/>
    <property type="match status" value="1"/>
</dbReference>
<evidence type="ECO:0000313" key="5">
    <source>
        <dbReference type="Proteomes" id="UP000186469"/>
    </source>
</evidence>
<sequence length="757" mass="83913">MIFMDYFNKIALELKLKANQVKAVSDLLDDSATIPFIARYRKEAHGSLDEVQIIAIRDRLEQLKELDSRKQAILKSLSERELLTPELSTKIEASTVLSELEDIYLPFRPKKRTKAMIAREKGLEPLALELLAQEQKTNPDELALSYIDAEKGVENIVDALSGARDIIAELINENAEARTKMRLLFAEKAQISSKVGKGQEEAGEKFKDYFAWEENASKTAGHRLLAMLRGEKEGFLSLHILPEAEQALTLLTTLFIKNNSLSAKQVEIAIEDSYKRLLAPAMETELCNSLREKAELEAINVFVQNLRELLLAAPLGQKRVLAVDPGFRTGCKLACLDAQGALLEHDVIYILSENQLKEAALKIKKLCTVHKIEAIAIGNGTASRESETLARSLKLDIPIIMVSESGASVYSASELARKEFPDLDLTVRGAISIGRRLMDPLAELVKIDPKAIGVGQYQHDVDQTALKKSLTDLVESCVNAVGVELNTASSELLSHVSGLGASLASNIIKYREQNGVFKRRKDLLKVPRLGPKAFEQAAGFLRIHNADNPLDASAVHPESYSVVENMAKDLSCTLQDLIHKTELRKQIKAEAYVNEQVGLPTINDILKELEKPGRDPRKSFELFSFNDNLNSMEDLEIGMKVPGIVTNVTNFGAFVDIGVHQDGLVHISQLSDNFVKDPHSVVKVQQKVMVTVVELDIKRKRIALSMKSEPFAEPREAKTSGQSQQKPAHTNNAQNKKNAQPPKNQNTGFNNPFAKLL</sequence>
<feature type="compositionally biased region" description="Low complexity" evidence="2">
    <location>
        <begin position="731"/>
        <end position="746"/>
    </location>
</feature>
<dbReference type="FunFam" id="3.30.420.140:FF:000001">
    <property type="entry name" value="RNA-binding transcriptional accessory protein"/>
    <property type="match status" value="1"/>
</dbReference>
<dbReference type="InterPro" id="IPR010994">
    <property type="entry name" value="RuvA_2-like"/>
</dbReference>
<dbReference type="AlphaFoldDB" id="A0A1M7THP2"/>
<dbReference type="Gene3D" id="1.10.150.310">
    <property type="entry name" value="Tex RuvX-like domain-like"/>
    <property type="match status" value="1"/>
</dbReference>
<dbReference type="Pfam" id="PF12836">
    <property type="entry name" value="HHH_3"/>
    <property type="match status" value="1"/>
</dbReference>
<dbReference type="InterPro" id="IPR041692">
    <property type="entry name" value="HHH_9"/>
</dbReference>
<dbReference type="GO" id="GO:0006412">
    <property type="term" value="P:translation"/>
    <property type="evidence" value="ECO:0007669"/>
    <property type="project" value="TreeGrafter"/>
</dbReference>